<dbReference type="Proteomes" id="UP000284395">
    <property type="component" value="Unassembled WGS sequence"/>
</dbReference>
<accession>A0A420EQZ0</accession>
<name>A0A420EQZ0_9SPHN</name>
<evidence type="ECO:0000256" key="3">
    <source>
        <dbReference type="RuleBase" id="RU000363"/>
    </source>
</evidence>
<dbReference type="SUPFAM" id="SSF51735">
    <property type="entry name" value="NAD(P)-binding Rossmann-fold domains"/>
    <property type="match status" value="1"/>
</dbReference>
<reference evidence="5 6" key="1">
    <citation type="submission" date="2018-09" db="EMBL/GenBank/DDBJ databases">
        <title>Altererythrobacter spongiae sp. nov., isolated from a marine sponge.</title>
        <authorList>
            <person name="Zhuang L."/>
            <person name="Luo L."/>
        </authorList>
    </citation>
    <scope>NUCLEOTIDE SEQUENCE [LARGE SCALE GENOMIC DNA]</scope>
    <source>
        <strain evidence="5 6">HN-Y73</strain>
    </source>
</reference>
<dbReference type="EMBL" id="RAPF01000001">
    <property type="protein sequence ID" value="RKF23060.1"/>
    <property type="molecule type" value="Genomic_DNA"/>
</dbReference>
<evidence type="ECO:0000313" key="5">
    <source>
        <dbReference type="EMBL" id="RKF23060.1"/>
    </source>
</evidence>
<dbReference type="PANTHER" id="PTHR43669:SF3">
    <property type="entry name" value="ALCOHOL DEHYDROGENASE, PUTATIVE (AFU_ORTHOLOGUE AFUA_3G03445)-RELATED"/>
    <property type="match status" value="1"/>
</dbReference>
<dbReference type="AlphaFoldDB" id="A0A420EQZ0"/>
<dbReference type="InterPro" id="IPR020904">
    <property type="entry name" value="Sc_DH/Rdtase_CS"/>
</dbReference>
<keyword evidence="2" id="KW-0560">Oxidoreductase</keyword>
<dbReference type="PROSITE" id="PS00061">
    <property type="entry name" value="ADH_SHORT"/>
    <property type="match status" value="1"/>
</dbReference>
<organism evidence="5 6">
    <name type="scientific">Altericroceibacterium spongiae</name>
    <dbReference type="NCBI Taxonomy" id="2320269"/>
    <lineage>
        <taxon>Bacteria</taxon>
        <taxon>Pseudomonadati</taxon>
        <taxon>Pseudomonadota</taxon>
        <taxon>Alphaproteobacteria</taxon>
        <taxon>Sphingomonadales</taxon>
        <taxon>Erythrobacteraceae</taxon>
        <taxon>Altericroceibacterium</taxon>
    </lineage>
</organism>
<keyword evidence="6" id="KW-1185">Reference proteome</keyword>
<dbReference type="CDD" id="cd05233">
    <property type="entry name" value="SDR_c"/>
    <property type="match status" value="1"/>
</dbReference>
<dbReference type="SMART" id="SM00822">
    <property type="entry name" value="PKS_KR"/>
    <property type="match status" value="1"/>
</dbReference>
<dbReference type="Pfam" id="PF00106">
    <property type="entry name" value="adh_short"/>
    <property type="match status" value="1"/>
</dbReference>
<proteinExistence type="inferred from homology"/>
<evidence type="ECO:0000256" key="1">
    <source>
        <dbReference type="ARBA" id="ARBA00006484"/>
    </source>
</evidence>
<evidence type="ECO:0000256" key="2">
    <source>
        <dbReference type="ARBA" id="ARBA00023002"/>
    </source>
</evidence>
<dbReference type="OrthoDB" id="7403165at2"/>
<dbReference type="FunFam" id="3.40.50.720:FF:000084">
    <property type="entry name" value="Short-chain dehydrogenase reductase"/>
    <property type="match status" value="1"/>
</dbReference>
<dbReference type="Gene3D" id="3.40.50.720">
    <property type="entry name" value="NAD(P)-binding Rossmann-like Domain"/>
    <property type="match status" value="1"/>
</dbReference>
<dbReference type="PRINTS" id="PR00081">
    <property type="entry name" value="GDHRDH"/>
</dbReference>
<dbReference type="InterPro" id="IPR057326">
    <property type="entry name" value="KR_dom"/>
</dbReference>
<comment type="similarity">
    <text evidence="1 3">Belongs to the short-chain dehydrogenases/reductases (SDR) family.</text>
</comment>
<protein>
    <submittedName>
        <fullName evidence="5">SDR family NAD(P)-dependent oxidoreductase</fullName>
    </submittedName>
</protein>
<dbReference type="GO" id="GO:0016491">
    <property type="term" value="F:oxidoreductase activity"/>
    <property type="evidence" value="ECO:0007669"/>
    <property type="project" value="UniProtKB-KW"/>
</dbReference>
<dbReference type="InterPro" id="IPR002347">
    <property type="entry name" value="SDR_fam"/>
</dbReference>
<gene>
    <name evidence="5" type="ORF">D6851_00690</name>
</gene>
<feature type="domain" description="Ketoreductase" evidence="4">
    <location>
        <begin position="18"/>
        <end position="206"/>
    </location>
</feature>
<sequence>MGKVKLENRMPIDSFEGKTAFITGGASGIGLGIAKVLVARGAQVVLADLRQDHIDDALAEFAGAGQSNTVSAMQLDVTNREKYREAAQKMQDEFGGVDILINNAGVGLEGPLEQATYADFDFGFGVNIGGVINGFVEFMPQMIAHGRGGHILSTSSLAAEVVMPAHLAIYGASKAAVCHFCESVRGELGEKGIGVSVLLPGPVKSRIHECQENRPEALRMQSGFAESEQKLSERQLGAGWMDAEEAGNLVADGILANDPYIVTHGMFKEAQRARSQAVLDATPDRVEMVEFG</sequence>
<evidence type="ECO:0000313" key="6">
    <source>
        <dbReference type="Proteomes" id="UP000284395"/>
    </source>
</evidence>
<dbReference type="InterPro" id="IPR036291">
    <property type="entry name" value="NAD(P)-bd_dom_sf"/>
</dbReference>
<dbReference type="PRINTS" id="PR00080">
    <property type="entry name" value="SDRFAMILY"/>
</dbReference>
<dbReference type="PANTHER" id="PTHR43669">
    <property type="entry name" value="5-KETO-D-GLUCONATE 5-REDUCTASE"/>
    <property type="match status" value="1"/>
</dbReference>
<evidence type="ECO:0000259" key="4">
    <source>
        <dbReference type="SMART" id="SM00822"/>
    </source>
</evidence>
<comment type="caution">
    <text evidence="5">The sequence shown here is derived from an EMBL/GenBank/DDBJ whole genome shotgun (WGS) entry which is preliminary data.</text>
</comment>